<protein>
    <submittedName>
        <fullName evidence="2">Uncharacterized protein</fullName>
    </submittedName>
</protein>
<feature type="compositionally biased region" description="Basic residues" evidence="1">
    <location>
        <begin position="27"/>
        <end position="39"/>
    </location>
</feature>
<feature type="compositionally biased region" description="Basic residues" evidence="1">
    <location>
        <begin position="1"/>
        <end position="12"/>
    </location>
</feature>
<evidence type="ECO:0000313" key="2">
    <source>
        <dbReference type="EMBL" id="KKN40963.1"/>
    </source>
</evidence>
<evidence type="ECO:0000256" key="1">
    <source>
        <dbReference type="SAM" id="MobiDB-lite"/>
    </source>
</evidence>
<feature type="region of interest" description="Disordered" evidence="1">
    <location>
        <begin position="288"/>
        <end position="322"/>
    </location>
</feature>
<comment type="caution">
    <text evidence="2">The sequence shown here is derived from an EMBL/GenBank/DDBJ whole genome shotgun (WGS) entry which is preliminary data.</text>
</comment>
<gene>
    <name evidence="2" type="ORF">LCGC14_0727950</name>
</gene>
<feature type="region of interest" description="Disordered" evidence="1">
    <location>
        <begin position="1"/>
        <end position="39"/>
    </location>
</feature>
<reference evidence="2" key="1">
    <citation type="journal article" date="2015" name="Nature">
        <title>Complex archaea that bridge the gap between prokaryotes and eukaryotes.</title>
        <authorList>
            <person name="Spang A."/>
            <person name="Saw J.H."/>
            <person name="Jorgensen S.L."/>
            <person name="Zaremba-Niedzwiedzka K."/>
            <person name="Martijn J."/>
            <person name="Lind A.E."/>
            <person name="van Eijk R."/>
            <person name="Schleper C."/>
            <person name="Guy L."/>
            <person name="Ettema T.J."/>
        </authorList>
    </citation>
    <scope>NUCLEOTIDE SEQUENCE</scope>
</reference>
<dbReference type="AlphaFoldDB" id="A0A0F9THM1"/>
<dbReference type="EMBL" id="LAZR01001676">
    <property type="protein sequence ID" value="KKN40963.1"/>
    <property type="molecule type" value="Genomic_DNA"/>
</dbReference>
<accession>A0A0F9THM1</accession>
<sequence>MARQAVRLRRAKAKAESTGGVGEAGGKRRNRAGRRVPRRSSKRAITWAYGVTTVPQRLDNLFPRTLASLALAGFGEPRLFVDGAKDAANYQHFGLEVTTRWPNVGTYGNWMLALWELYLRTPSAGRFAIFQDDLVTYPGLREYLERCEQPEKGYMNLYTFPHNLRLCNGVPGWHLSDQKGKGGVAIVLCRKAVMALLSQNHMVDRVQSVQRGWRAVDGAVVTAMGKVGRQEYIHNPSLVQHTGTVSSMGNGRHPLADSFRGEEFDILTHKFLSAAAVEDVALKKAIHKKGQQPIRSAERARPKRRTARAKQAAYRPGDKSNLLESTAIGEPTWTKGTHPKVERIPFTGEPVRNLIYHVYPLRGSDVWRWNVDMILQRISLFNGRRVVAIAVGDETESAEVVKDRFGSEVVEYMVFRNNKQAGEMSSFVPLLAQVESDDPNQVTFRAHAKCVVRCQREKSPHFLDWAEMLYRTSLEDWLLVRQHLEAAAMTGSCRKFGQFAKRQKKGKPTYHGTFYWFRNCFVYSRDWQVVDTPRWGCESWPAKMFTKEETRCICLDNAGNMCSTAYWKSTVKPAYDKWLRDRGLSR</sequence>
<proteinExistence type="predicted"/>
<organism evidence="2">
    <name type="scientific">marine sediment metagenome</name>
    <dbReference type="NCBI Taxonomy" id="412755"/>
    <lineage>
        <taxon>unclassified sequences</taxon>
        <taxon>metagenomes</taxon>
        <taxon>ecological metagenomes</taxon>
    </lineage>
</organism>
<name>A0A0F9THM1_9ZZZZ</name>